<evidence type="ECO:0000256" key="2">
    <source>
        <dbReference type="ARBA" id="ARBA00022692"/>
    </source>
</evidence>
<feature type="transmembrane region" description="Helical" evidence="5">
    <location>
        <begin position="113"/>
        <end position="133"/>
    </location>
</feature>
<dbReference type="EMBL" id="VGLS01000423">
    <property type="protein sequence ID" value="MBM3224861.1"/>
    <property type="molecule type" value="Genomic_DNA"/>
</dbReference>
<feature type="transmembrane region" description="Helical" evidence="5">
    <location>
        <begin position="395"/>
        <end position="417"/>
    </location>
</feature>
<dbReference type="GO" id="GO:0016020">
    <property type="term" value="C:membrane"/>
    <property type="evidence" value="ECO:0007669"/>
    <property type="project" value="UniProtKB-SubCell"/>
</dbReference>
<feature type="transmembrane region" description="Helical" evidence="5">
    <location>
        <begin position="368"/>
        <end position="389"/>
    </location>
</feature>
<comment type="subcellular location">
    <subcellularLocation>
        <location evidence="1">Membrane</location>
        <topology evidence="1">Multi-pass membrane protein</topology>
    </subcellularLocation>
</comment>
<feature type="transmembrane region" description="Helical" evidence="5">
    <location>
        <begin position="20"/>
        <end position="42"/>
    </location>
</feature>
<evidence type="ECO:0000313" key="6">
    <source>
        <dbReference type="EMBL" id="MBM3224861.1"/>
    </source>
</evidence>
<feature type="transmembrane region" description="Helical" evidence="5">
    <location>
        <begin position="140"/>
        <end position="162"/>
    </location>
</feature>
<feature type="transmembrane region" description="Helical" evidence="5">
    <location>
        <begin position="335"/>
        <end position="356"/>
    </location>
</feature>
<feature type="transmembrane region" description="Helical" evidence="5">
    <location>
        <begin position="216"/>
        <end position="234"/>
    </location>
</feature>
<dbReference type="PANTHER" id="PTHR42770:SF7">
    <property type="entry name" value="MEMBRANE PROTEIN"/>
    <property type="match status" value="1"/>
</dbReference>
<dbReference type="Gene3D" id="1.20.1740.10">
    <property type="entry name" value="Amino acid/polyamine transporter I"/>
    <property type="match status" value="1"/>
</dbReference>
<keyword evidence="2 5" id="KW-0812">Transmembrane</keyword>
<name>A0A937W4A4_UNCTE</name>
<evidence type="ECO:0000256" key="3">
    <source>
        <dbReference type="ARBA" id="ARBA00022989"/>
    </source>
</evidence>
<sequence length="423" mass="44674">MQPVFMLAFGLGLMLSPDTFIVLGNTVGSSGLIWCLGSLLLAGALHGYTVRTYGTLGLYDAAPRNEARVLQDTVGPVWTTVLPLCARIVYLVCAATGLLAIAGYVFNEVFVRWFPNLGFSFALLGCVLLLTLLPGRLAAWLQALAIAGVLGGILWLVGTALSGVGSAPASPWPRPAPDATQIVQSVLAVPLVLLGIEFALFVPAHRTDQRLLSGKLLALGLLLACVLLGIWGYTSLGAVAPATLADSTVPHMVTARAILGETGRKVMGGVVLAGTYAAVQALLAGGARMLQGMSRQGLLPAWLGRWQARPALLLLAAGPAGMMGIGMAGEPETEVYTRAGALCWMLHYAVLHLAVLRRGQRWQQRGMTVACAGLSACLYIGSVLAWLWLDHARGHLLVFMALVSGSVACLSVGWRWYSQQQAR</sequence>
<proteinExistence type="predicted"/>
<evidence type="ECO:0008006" key="8">
    <source>
        <dbReference type="Google" id="ProtNLM"/>
    </source>
</evidence>
<keyword evidence="4 5" id="KW-0472">Membrane</keyword>
<feature type="transmembrane region" description="Helical" evidence="5">
    <location>
        <begin position="88"/>
        <end position="107"/>
    </location>
</feature>
<keyword evidence="3 5" id="KW-1133">Transmembrane helix</keyword>
<comment type="caution">
    <text evidence="6">The sequence shown here is derived from an EMBL/GenBank/DDBJ whole genome shotgun (WGS) entry which is preliminary data.</text>
</comment>
<organism evidence="6 7">
    <name type="scientific">Tectimicrobiota bacterium</name>
    <dbReference type="NCBI Taxonomy" id="2528274"/>
    <lineage>
        <taxon>Bacteria</taxon>
        <taxon>Pseudomonadati</taxon>
        <taxon>Nitrospinota/Tectimicrobiota group</taxon>
        <taxon>Candidatus Tectimicrobiota</taxon>
    </lineage>
</organism>
<accession>A0A937W4A4</accession>
<evidence type="ECO:0000256" key="1">
    <source>
        <dbReference type="ARBA" id="ARBA00004141"/>
    </source>
</evidence>
<evidence type="ECO:0000256" key="4">
    <source>
        <dbReference type="ARBA" id="ARBA00023136"/>
    </source>
</evidence>
<feature type="transmembrane region" description="Helical" evidence="5">
    <location>
        <begin position="182"/>
        <end position="204"/>
    </location>
</feature>
<reference evidence="6" key="1">
    <citation type="submission" date="2019-03" db="EMBL/GenBank/DDBJ databases">
        <title>Lake Tanganyika Metagenome-Assembled Genomes (MAGs).</title>
        <authorList>
            <person name="Tran P."/>
        </authorList>
    </citation>
    <scope>NUCLEOTIDE SEQUENCE</scope>
    <source>
        <strain evidence="6">K_DeepCast_65m_m2_066</strain>
    </source>
</reference>
<evidence type="ECO:0000313" key="7">
    <source>
        <dbReference type="Proteomes" id="UP000712673"/>
    </source>
</evidence>
<gene>
    <name evidence="6" type="ORF">FJZ47_13800</name>
</gene>
<dbReference type="PANTHER" id="PTHR42770">
    <property type="entry name" value="AMINO ACID TRANSPORTER-RELATED"/>
    <property type="match status" value="1"/>
</dbReference>
<evidence type="ECO:0000256" key="5">
    <source>
        <dbReference type="SAM" id="Phobius"/>
    </source>
</evidence>
<feature type="transmembrane region" description="Helical" evidence="5">
    <location>
        <begin position="266"/>
        <end position="290"/>
    </location>
</feature>
<feature type="transmembrane region" description="Helical" evidence="5">
    <location>
        <begin position="311"/>
        <end position="329"/>
    </location>
</feature>
<dbReference type="InterPro" id="IPR050367">
    <property type="entry name" value="APC_superfamily"/>
</dbReference>
<protein>
    <recommendedName>
        <fullName evidence="8">Amino acid permease</fullName>
    </recommendedName>
</protein>
<dbReference type="Proteomes" id="UP000712673">
    <property type="component" value="Unassembled WGS sequence"/>
</dbReference>
<dbReference type="AlphaFoldDB" id="A0A937W4A4"/>